<organism evidence="9 10">
    <name type="scientific">Clostridium yunnanense</name>
    <dbReference type="NCBI Taxonomy" id="2800325"/>
    <lineage>
        <taxon>Bacteria</taxon>
        <taxon>Bacillati</taxon>
        <taxon>Bacillota</taxon>
        <taxon>Clostridia</taxon>
        <taxon>Eubacteriales</taxon>
        <taxon>Clostridiaceae</taxon>
        <taxon>Clostridium</taxon>
    </lineage>
</organism>
<evidence type="ECO:0000313" key="10">
    <source>
        <dbReference type="Proteomes" id="UP000596739"/>
    </source>
</evidence>
<dbReference type="Pfam" id="PF00589">
    <property type="entry name" value="Phage_integrase"/>
    <property type="match status" value="1"/>
</dbReference>
<dbReference type="InterPro" id="IPR050090">
    <property type="entry name" value="Tyrosine_recombinase_XerCD"/>
</dbReference>
<dbReference type="Gene3D" id="1.10.443.10">
    <property type="entry name" value="Intergrase catalytic core"/>
    <property type="match status" value="1"/>
</dbReference>
<proteinExistence type="inferred from homology"/>
<evidence type="ECO:0000256" key="6">
    <source>
        <dbReference type="PROSITE-ProRule" id="PRU01248"/>
    </source>
</evidence>
<feature type="domain" description="Core-binding (CB)" evidence="8">
    <location>
        <begin position="66"/>
        <end position="152"/>
    </location>
</feature>
<evidence type="ECO:0000256" key="5">
    <source>
        <dbReference type="ARBA" id="ARBA00023172"/>
    </source>
</evidence>
<dbReference type="RefSeq" id="WP_200269881.1">
    <property type="nucleotide sequence ID" value="NZ_JAENHN010000037.1"/>
</dbReference>
<reference evidence="10" key="1">
    <citation type="submission" date="2021-01" db="EMBL/GenBank/DDBJ databases">
        <title>Genome public.</title>
        <authorList>
            <person name="Liu C."/>
            <person name="Sun Q."/>
        </authorList>
    </citation>
    <scope>NUCLEOTIDE SEQUENCE [LARGE SCALE GENOMIC DNA]</scope>
    <source>
        <strain evidence="10">YIM B02505</strain>
    </source>
</reference>
<dbReference type="SUPFAM" id="SSF56349">
    <property type="entry name" value="DNA breaking-rejoining enzymes"/>
    <property type="match status" value="1"/>
</dbReference>
<comment type="caution">
    <text evidence="9">The sequence shown here is derived from an EMBL/GenBank/DDBJ whole genome shotgun (WGS) entry which is preliminary data.</text>
</comment>
<dbReference type="InterPro" id="IPR044068">
    <property type="entry name" value="CB"/>
</dbReference>
<dbReference type="Pfam" id="PF14659">
    <property type="entry name" value="Phage_int_SAM_3"/>
    <property type="match status" value="1"/>
</dbReference>
<feature type="domain" description="Tyr recombinase" evidence="7">
    <location>
        <begin position="180"/>
        <end position="386"/>
    </location>
</feature>
<dbReference type="InterPro" id="IPR010998">
    <property type="entry name" value="Integrase_recombinase_N"/>
</dbReference>
<dbReference type="InterPro" id="IPR002104">
    <property type="entry name" value="Integrase_catalytic"/>
</dbReference>
<dbReference type="EMBL" id="JAENHN010000037">
    <property type="protein sequence ID" value="MBK1811567.1"/>
    <property type="molecule type" value="Genomic_DNA"/>
</dbReference>
<evidence type="ECO:0000256" key="4">
    <source>
        <dbReference type="ARBA" id="ARBA00023125"/>
    </source>
</evidence>
<dbReference type="InterPro" id="IPR013762">
    <property type="entry name" value="Integrase-like_cat_sf"/>
</dbReference>
<keyword evidence="10" id="KW-1185">Reference proteome</keyword>
<dbReference type="PANTHER" id="PTHR30349">
    <property type="entry name" value="PHAGE INTEGRASE-RELATED"/>
    <property type="match status" value="1"/>
</dbReference>
<evidence type="ECO:0000259" key="7">
    <source>
        <dbReference type="PROSITE" id="PS51898"/>
    </source>
</evidence>
<sequence>MAREPKTNYEKNGVKYYRVTVTLGRDCNGKLIRKEFYGKNKKDAEEKKDQYLNGINEGLNIDFSNVILGNLMRSWLFEIVRISSNIKPASFSRYEGVFRNYIENSLIYNIKLSDLKSIQIQRYYNNLKSIGKSSNSIKYLNKLLKQFFNYCVDEGYMLKNPCSGKRIVIPSDEIVGPQDEEVEYFTDEEVKILVDGLSKHSLKHIILINLGTGMRRGELLALQWDDINFQSKEICIKRSLSKTYLIDEDGSRKKQTIIQTPKNSHSIRTIPFPESLLPLFKELEIKQKKDKLAAGELYVNSDYIFTTAIGNLIDVGNLYNSYASLLKKLNIKHKKFHALRHTYATKLFEQGIPLKTVSQLLGHSNIEITANIYTHVIPKQKVDAVEKLNYMFKSL</sequence>
<dbReference type="Proteomes" id="UP000596739">
    <property type="component" value="Unassembled WGS sequence"/>
</dbReference>
<keyword evidence="4 6" id="KW-0238">DNA-binding</keyword>
<gene>
    <name evidence="9" type="ORF">JHL18_13140</name>
</gene>
<comment type="similarity">
    <text evidence="2">Belongs to the 'phage' integrase family.</text>
</comment>
<dbReference type="PROSITE" id="PS51898">
    <property type="entry name" value="TYR_RECOMBINASE"/>
    <property type="match status" value="1"/>
</dbReference>
<dbReference type="PANTHER" id="PTHR30349:SF64">
    <property type="entry name" value="PROPHAGE INTEGRASE INTD-RELATED"/>
    <property type="match status" value="1"/>
</dbReference>
<keyword evidence="5" id="KW-0233">DNA recombination</keyword>
<evidence type="ECO:0000256" key="3">
    <source>
        <dbReference type="ARBA" id="ARBA00022908"/>
    </source>
</evidence>
<dbReference type="InterPro" id="IPR011010">
    <property type="entry name" value="DNA_brk_join_enz"/>
</dbReference>
<dbReference type="PROSITE" id="PS51900">
    <property type="entry name" value="CB"/>
    <property type="match status" value="1"/>
</dbReference>
<keyword evidence="3" id="KW-0229">DNA integration</keyword>
<name>A0ABS1EQ84_9CLOT</name>
<dbReference type="Gene3D" id="1.10.150.130">
    <property type="match status" value="1"/>
</dbReference>
<dbReference type="InterPro" id="IPR004107">
    <property type="entry name" value="Integrase_SAM-like_N"/>
</dbReference>
<dbReference type="CDD" id="cd01189">
    <property type="entry name" value="INT_ICEBs1_C_like"/>
    <property type="match status" value="1"/>
</dbReference>
<evidence type="ECO:0000259" key="8">
    <source>
        <dbReference type="PROSITE" id="PS51900"/>
    </source>
</evidence>
<evidence type="ECO:0000256" key="2">
    <source>
        <dbReference type="ARBA" id="ARBA00008857"/>
    </source>
</evidence>
<accession>A0ABS1EQ84</accession>
<comment type="function">
    <text evidence="1">Site-specific tyrosine recombinase, which acts by catalyzing the cutting and rejoining of the recombining DNA molecules.</text>
</comment>
<protein>
    <submittedName>
        <fullName evidence="9">Site-specific integrase</fullName>
    </submittedName>
</protein>
<evidence type="ECO:0000313" key="9">
    <source>
        <dbReference type="EMBL" id="MBK1811567.1"/>
    </source>
</evidence>
<evidence type="ECO:0000256" key="1">
    <source>
        <dbReference type="ARBA" id="ARBA00003283"/>
    </source>
</evidence>